<accession>A0A6B3SRE8</accession>
<evidence type="ECO:0000313" key="3">
    <source>
        <dbReference type="Proteomes" id="UP000482155"/>
    </source>
</evidence>
<evidence type="ECO:0000256" key="1">
    <source>
        <dbReference type="SAM" id="SignalP"/>
    </source>
</evidence>
<dbReference type="AlphaFoldDB" id="A0A6B3SRE8"/>
<dbReference type="Proteomes" id="UP000482155">
    <property type="component" value="Unassembled WGS sequence"/>
</dbReference>
<dbReference type="EMBL" id="JAAIVB010000068">
    <property type="protein sequence ID" value="NEX63274.1"/>
    <property type="molecule type" value="Genomic_DNA"/>
</dbReference>
<gene>
    <name evidence="2" type="ORF">G3574_19495</name>
</gene>
<feature type="chain" id="PRO_5025602542" evidence="1">
    <location>
        <begin position="26"/>
        <end position="111"/>
    </location>
</feature>
<dbReference type="RefSeq" id="WP_163966986.1">
    <property type="nucleotide sequence ID" value="NZ_JAAIVB010000068.1"/>
</dbReference>
<keyword evidence="3" id="KW-1185">Reference proteome</keyword>
<sequence length="111" mass="12748">MNKTIAHCTLLVFLIFLFLPPSAWAECGFVSAEDGMTLVVSKDSNHCFKSEAFRSRFREQLSSAVKTMDAEAELTERRRRAFDDRNRASQKLWSIAERQHQASGGRYFGQR</sequence>
<proteinExistence type="predicted"/>
<name>A0A6B3SRE8_9BURK</name>
<feature type="signal peptide" evidence="1">
    <location>
        <begin position="1"/>
        <end position="25"/>
    </location>
</feature>
<protein>
    <submittedName>
        <fullName evidence="2">Uncharacterized protein</fullName>
    </submittedName>
</protein>
<reference evidence="2 3" key="1">
    <citation type="submission" date="2020-02" db="EMBL/GenBank/DDBJ databases">
        <authorList>
            <person name="Kim M.K."/>
        </authorList>
    </citation>
    <scope>NUCLEOTIDE SEQUENCE [LARGE SCALE GENOMIC DNA]</scope>
    <source>
        <strain evidence="2 3">17J57-3</strain>
    </source>
</reference>
<evidence type="ECO:0000313" key="2">
    <source>
        <dbReference type="EMBL" id="NEX63274.1"/>
    </source>
</evidence>
<keyword evidence="1" id="KW-0732">Signal</keyword>
<comment type="caution">
    <text evidence="2">The sequence shown here is derived from an EMBL/GenBank/DDBJ whole genome shotgun (WGS) entry which is preliminary data.</text>
</comment>
<organism evidence="2 3">
    <name type="scientific">Noviherbaspirillum galbum</name>
    <dbReference type="NCBI Taxonomy" id="2709383"/>
    <lineage>
        <taxon>Bacteria</taxon>
        <taxon>Pseudomonadati</taxon>
        <taxon>Pseudomonadota</taxon>
        <taxon>Betaproteobacteria</taxon>
        <taxon>Burkholderiales</taxon>
        <taxon>Oxalobacteraceae</taxon>
        <taxon>Noviherbaspirillum</taxon>
    </lineage>
</organism>